<dbReference type="EMBL" id="BQNB010015072">
    <property type="protein sequence ID" value="GJT35692.1"/>
    <property type="molecule type" value="Genomic_DNA"/>
</dbReference>
<keyword evidence="1" id="KW-0175">Coiled coil</keyword>
<keyword evidence="3" id="KW-1185">Reference proteome</keyword>
<evidence type="ECO:0000313" key="2">
    <source>
        <dbReference type="EMBL" id="GJT35692.1"/>
    </source>
</evidence>
<feature type="coiled-coil region" evidence="1">
    <location>
        <begin position="216"/>
        <end position="279"/>
    </location>
</feature>
<name>A0ABQ5DA14_9ASTR</name>
<gene>
    <name evidence="2" type="ORF">Tco_0926111</name>
</gene>
<accession>A0ABQ5DA14</accession>
<proteinExistence type="predicted"/>
<sequence>MAFMSVVAALRFPLTNNQLRTSSNLQNQATIQDGRVTVDMQGLLTTIIIKVKDIWSGSALNLRGQRILHDGQAVQTVIPQNAAFQTDDLDAYDSGCDDVSTAKTVLMANLSNYNSDVLSEVPHFETYQNDMVNQSVQAMQHFEQTHVDDYPNNEITSDSNIISYSQHLLETQQAAVQDTNSFIQQDSMIISVIEQMYEQIINHVTNWDKANKETYSESLTVKLERYKERVKTFEQRLNIDLSSREKLIDSQMDDMIRDRLALKQQIDSLEENFSNQIKEKEFYC</sequence>
<protein>
    <submittedName>
        <fullName evidence="2">Uncharacterized protein</fullName>
    </submittedName>
</protein>
<comment type="caution">
    <text evidence="2">The sequence shown here is derived from an EMBL/GenBank/DDBJ whole genome shotgun (WGS) entry which is preliminary data.</text>
</comment>
<reference evidence="2" key="2">
    <citation type="submission" date="2022-01" db="EMBL/GenBank/DDBJ databases">
        <authorList>
            <person name="Yamashiro T."/>
            <person name="Shiraishi A."/>
            <person name="Satake H."/>
            <person name="Nakayama K."/>
        </authorList>
    </citation>
    <scope>NUCLEOTIDE SEQUENCE</scope>
</reference>
<reference evidence="2" key="1">
    <citation type="journal article" date="2022" name="Int. J. Mol. Sci.">
        <title>Draft Genome of Tanacetum Coccineum: Genomic Comparison of Closely Related Tanacetum-Family Plants.</title>
        <authorList>
            <person name="Yamashiro T."/>
            <person name="Shiraishi A."/>
            <person name="Nakayama K."/>
            <person name="Satake H."/>
        </authorList>
    </citation>
    <scope>NUCLEOTIDE SEQUENCE</scope>
</reference>
<dbReference type="Proteomes" id="UP001151760">
    <property type="component" value="Unassembled WGS sequence"/>
</dbReference>
<evidence type="ECO:0000256" key="1">
    <source>
        <dbReference type="SAM" id="Coils"/>
    </source>
</evidence>
<organism evidence="2 3">
    <name type="scientific">Tanacetum coccineum</name>
    <dbReference type="NCBI Taxonomy" id="301880"/>
    <lineage>
        <taxon>Eukaryota</taxon>
        <taxon>Viridiplantae</taxon>
        <taxon>Streptophyta</taxon>
        <taxon>Embryophyta</taxon>
        <taxon>Tracheophyta</taxon>
        <taxon>Spermatophyta</taxon>
        <taxon>Magnoliopsida</taxon>
        <taxon>eudicotyledons</taxon>
        <taxon>Gunneridae</taxon>
        <taxon>Pentapetalae</taxon>
        <taxon>asterids</taxon>
        <taxon>campanulids</taxon>
        <taxon>Asterales</taxon>
        <taxon>Asteraceae</taxon>
        <taxon>Asteroideae</taxon>
        <taxon>Anthemideae</taxon>
        <taxon>Anthemidinae</taxon>
        <taxon>Tanacetum</taxon>
    </lineage>
</organism>
<evidence type="ECO:0000313" key="3">
    <source>
        <dbReference type="Proteomes" id="UP001151760"/>
    </source>
</evidence>